<proteinExistence type="predicted"/>
<evidence type="ECO:0000313" key="2">
    <source>
        <dbReference type="EMBL" id="XCA47503.1"/>
    </source>
</evidence>
<name>A0AAU7YN74_9PHYC</name>
<evidence type="ECO:0000259" key="1">
    <source>
        <dbReference type="Pfam" id="PF19208"/>
    </source>
</evidence>
<dbReference type="EMBL" id="PP911589">
    <property type="protein sequence ID" value="XCA47503.1"/>
    <property type="molecule type" value="Genomic_DNA"/>
</dbReference>
<reference evidence="2" key="1">
    <citation type="submission" date="2024-06" db="EMBL/GenBank/DDBJ databases">
        <title>Evidence of context-dependent and transient costs of resisting viral infection in isolates of the marine microalga Micromonas sp. (class Mamiellophyceae).</title>
        <authorList>
            <person name="Bedi de Silva A."/>
            <person name="Schvarcz C.R."/>
            <person name="Steward G.R."/>
            <person name="Edwards K.F."/>
        </authorList>
    </citation>
    <scope>NUCLEOTIDE SEQUENCE</scope>
    <source>
        <strain evidence="2">McV-KB2</strain>
    </source>
</reference>
<dbReference type="InterPro" id="IPR043653">
    <property type="entry name" value="DUF5880"/>
</dbReference>
<feature type="domain" description="DUF5880" evidence="1">
    <location>
        <begin position="5"/>
        <end position="99"/>
    </location>
</feature>
<dbReference type="Pfam" id="PF19208">
    <property type="entry name" value="DUF5880"/>
    <property type="match status" value="1"/>
</dbReference>
<protein>
    <recommendedName>
        <fullName evidence="1">DUF5880 domain-containing protein</fullName>
    </recommendedName>
</protein>
<sequence>MTKAVLIHEGLGDVVEIDLDINPVKNEIFKTLQGPATFVGQWPELDVVIMKRASAEGEQNSNTLPSPFSGECILGKILLVRMDADSEPQDFTLDEYNKFILQRTQE</sequence>
<organism evidence="2">
    <name type="scientific">Micromonas commoda virus</name>
    <dbReference type="NCBI Taxonomy" id="3057169"/>
    <lineage>
        <taxon>Viruses</taxon>
        <taxon>Varidnaviria</taxon>
        <taxon>Bamfordvirae</taxon>
        <taxon>Nucleocytoviricota</taxon>
        <taxon>Megaviricetes</taxon>
        <taxon>Algavirales</taxon>
        <taxon>Phycodnaviridae</taxon>
    </lineage>
</organism>
<accession>A0AAU7YN74</accession>